<reference evidence="1" key="1">
    <citation type="submission" date="2014-11" db="EMBL/GenBank/DDBJ databases">
        <authorList>
            <person name="Amaro Gonzalez C."/>
        </authorList>
    </citation>
    <scope>NUCLEOTIDE SEQUENCE</scope>
</reference>
<proteinExistence type="predicted"/>
<dbReference type="EMBL" id="GBXM01038915">
    <property type="protein sequence ID" value="JAH69662.1"/>
    <property type="molecule type" value="Transcribed_RNA"/>
</dbReference>
<evidence type="ECO:0000313" key="1">
    <source>
        <dbReference type="EMBL" id="JAH69662.1"/>
    </source>
</evidence>
<reference evidence="1" key="2">
    <citation type="journal article" date="2015" name="Fish Shellfish Immunol.">
        <title>Early steps in the European eel (Anguilla anguilla)-Vibrio vulnificus interaction in the gills: Role of the RtxA13 toxin.</title>
        <authorList>
            <person name="Callol A."/>
            <person name="Pajuelo D."/>
            <person name="Ebbesson L."/>
            <person name="Teles M."/>
            <person name="MacKenzie S."/>
            <person name="Amaro C."/>
        </authorList>
    </citation>
    <scope>NUCLEOTIDE SEQUENCE</scope>
</reference>
<organism evidence="1">
    <name type="scientific">Anguilla anguilla</name>
    <name type="common">European freshwater eel</name>
    <name type="synonym">Muraena anguilla</name>
    <dbReference type="NCBI Taxonomy" id="7936"/>
    <lineage>
        <taxon>Eukaryota</taxon>
        <taxon>Metazoa</taxon>
        <taxon>Chordata</taxon>
        <taxon>Craniata</taxon>
        <taxon>Vertebrata</taxon>
        <taxon>Euteleostomi</taxon>
        <taxon>Actinopterygii</taxon>
        <taxon>Neopterygii</taxon>
        <taxon>Teleostei</taxon>
        <taxon>Anguilliformes</taxon>
        <taxon>Anguillidae</taxon>
        <taxon>Anguilla</taxon>
    </lineage>
</organism>
<protein>
    <submittedName>
        <fullName evidence="1">Uncharacterized protein</fullName>
    </submittedName>
</protein>
<name>A0A0E9UV16_ANGAN</name>
<sequence>MYVCHKRNVRVFQNNNYANNIDFPSDIYSRVKTYIGTDAVKMDLC</sequence>
<dbReference type="AlphaFoldDB" id="A0A0E9UV16"/>
<accession>A0A0E9UV16</accession>